<proteinExistence type="predicted"/>
<organism evidence="5 6">
    <name type="scientific">Photobacterium lutimaris</name>
    <dbReference type="NCBI Taxonomy" id="388278"/>
    <lineage>
        <taxon>Bacteria</taxon>
        <taxon>Pseudomonadati</taxon>
        <taxon>Pseudomonadota</taxon>
        <taxon>Gammaproteobacteria</taxon>
        <taxon>Vibrionales</taxon>
        <taxon>Vibrionaceae</taxon>
        <taxon>Photobacterium</taxon>
    </lineage>
</organism>
<evidence type="ECO:0000256" key="3">
    <source>
        <dbReference type="ARBA" id="ARBA00023163"/>
    </source>
</evidence>
<evidence type="ECO:0000256" key="2">
    <source>
        <dbReference type="ARBA" id="ARBA00023125"/>
    </source>
</evidence>
<dbReference type="PANTHER" id="PTHR43280">
    <property type="entry name" value="ARAC-FAMILY TRANSCRIPTIONAL REGULATOR"/>
    <property type="match status" value="1"/>
</dbReference>
<reference evidence="5 6" key="1">
    <citation type="submission" date="2018-03" db="EMBL/GenBank/DDBJ databases">
        <title>Whole genome sequencing of Histamine producing bacteria.</title>
        <authorList>
            <person name="Butler K."/>
        </authorList>
    </citation>
    <scope>NUCLEOTIDE SEQUENCE [LARGE SCALE GENOMIC DNA]</scope>
    <source>
        <strain evidence="5 6">JCM 13586</strain>
    </source>
</reference>
<keyword evidence="3" id="KW-0804">Transcription</keyword>
<dbReference type="AlphaFoldDB" id="A0A2T3J1A9"/>
<sequence length="335" mass="38143">MKFAHIEFIQKSYFTNFVFEVSKRTNVLDLSEIPIEALNARCRSTQLPKNAIKVIFEQLFTNLSDSEFDSLLGDICKESLVPNLLQFLRPNSSLIEALSGLGDVLKSFYGDSQVSIQFVGKNWWLVRQRELDNKAWFTASEIFTVIMFREILSALTHRTISYENAAIQSSATMIDRINSIDGFQQAQIFSSRPVTAVAIPLYILPESAVINKKNKGSLTIAKIEAANQDDFLRKFKSAIRPYISSGKVTIEFAADLVGIEVRTLQRQIKRCGTTFRNINEELLVDYACQMLLNTTWTSHQIAINLGYSDTSHFARMFKKRMNCSPKQYRDSKISI</sequence>
<dbReference type="SMART" id="SM00342">
    <property type="entry name" value="HTH_ARAC"/>
    <property type="match status" value="1"/>
</dbReference>
<dbReference type="InterPro" id="IPR018060">
    <property type="entry name" value="HTH_AraC"/>
</dbReference>
<dbReference type="RefSeq" id="WP_107348181.1">
    <property type="nucleotide sequence ID" value="NZ_PYMH01000002.1"/>
</dbReference>
<dbReference type="PANTHER" id="PTHR43280:SF28">
    <property type="entry name" value="HTH-TYPE TRANSCRIPTIONAL ACTIVATOR RHAS"/>
    <property type="match status" value="1"/>
</dbReference>
<keyword evidence="2" id="KW-0238">DNA-binding</keyword>
<dbReference type="EMBL" id="PYMH01000002">
    <property type="protein sequence ID" value="PSU34856.1"/>
    <property type="molecule type" value="Genomic_DNA"/>
</dbReference>
<keyword evidence="6" id="KW-1185">Reference proteome</keyword>
<keyword evidence="1" id="KW-0805">Transcription regulation</keyword>
<dbReference type="PROSITE" id="PS01124">
    <property type="entry name" value="HTH_ARAC_FAMILY_2"/>
    <property type="match status" value="1"/>
</dbReference>
<dbReference type="PRINTS" id="PR00032">
    <property type="entry name" value="HTHARAC"/>
</dbReference>
<accession>A0A2T3J1A9</accession>
<evidence type="ECO:0000256" key="1">
    <source>
        <dbReference type="ARBA" id="ARBA00023015"/>
    </source>
</evidence>
<dbReference type="Pfam" id="PF12833">
    <property type="entry name" value="HTH_18"/>
    <property type="match status" value="1"/>
</dbReference>
<gene>
    <name evidence="5" type="ORF">C9I99_07160</name>
</gene>
<feature type="domain" description="HTH araC/xylS-type" evidence="4">
    <location>
        <begin position="233"/>
        <end position="331"/>
    </location>
</feature>
<name>A0A2T3J1A9_9GAMM</name>
<comment type="caution">
    <text evidence="5">The sequence shown here is derived from an EMBL/GenBank/DDBJ whole genome shotgun (WGS) entry which is preliminary data.</text>
</comment>
<dbReference type="Proteomes" id="UP000241222">
    <property type="component" value="Unassembled WGS sequence"/>
</dbReference>
<dbReference type="Gene3D" id="1.10.10.60">
    <property type="entry name" value="Homeodomain-like"/>
    <property type="match status" value="1"/>
</dbReference>
<dbReference type="SUPFAM" id="SSF46689">
    <property type="entry name" value="Homeodomain-like"/>
    <property type="match status" value="1"/>
</dbReference>
<dbReference type="InterPro" id="IPR020449">
    <property type="entry name" value="Tscrpt_reg_AraC-type_HTH"/>
</dbReference>
<dbReference type="GO" id="GO:0043565">
    <property type="term" value="F:sequence-specific DNA binding"/>
    <property type="evidence" value="ECO:0007669"/>
    <property type="project" value="InterPro"/>
</dbReference>
<dbReference type="OrthoDB" id="6396588at2"/>
<evidence type="ECO:0000259" key="4">
    <source>
        <dbReference type="PROSITE" id="PS01124"/>
    </source>
</evidence>
<protein>
    <recommendedName>
        <fullName evidence="4">HTH araC/xylS-type domain-containing protein</fullName>
    </recommendedName>
</protein>
<evidence type="ECO:0000313" key="6">
    <source>
        <dbReference type="Proteomes" id="UP000241222"/>
    </source>
</evidence>
<dbReference type="GO" id="GO:0003700">
    <property type="term" value="F:DNA-binding transcription factor activity"/>
    <property type="evidence" value="ECO:0007669"/>
    <property type="project" value="InterPro"/>
</dbReference>
<evidence type="ECO:0000313" key="5">
    <source>
        <dbReference type="EMBL" id="PSU34856.1"/>
    </source>
</evidence>
<dbReference type="InterPro" id="IPR009057">
    <property type="entry name" value="Homeodomain-like_sf"/>
</dbReference>